<proteinExistence type="predicted"/>
<dbReference type="AlphaFoldDB" id="A0A1G7FAR0"/>
<feature type="region of interest" description="Disordered" evidence="1">
    <location>
        <begin position="31"/>
        <end position="50"/>
    </location>
</feature>
<reference evidence="6" key="1">
    <citation type="submission" date="2016-10" db="EMBL/GenBank/DDBJ databases">
        <authorList>
            <person name="Varghese N."/>
            <person name="Submissions S."/>
        </authorList>
    </citation>
    <scope>NUCLEOTIDE SEQUENCE [LARGE SCALE GENOMIC DNA]</scope>
    <source>
        <strain evidence="6">IBRC-M 10760</strain>
    </source>
</reference>
<dbReference type="Proteomes" id="UP000199076">
    <property type="component" value="Unassembled WGS sequence"/>
</dbReference>
<evidence type="ECO:0000313" key="6">
    <source>
        <dbReference type="Proteomes" id="UP000199076"/>
    </source>
</evidence>
<dbReference type="OrthoDB" id="284722at2157"/>
<dbReference type="InterPro" id="IPR036390">
    <property type="entry name" value="WH_DNA-bd_sf"/>
</dbReference>
<dbReference type="EMBL" id="FNBK01000001">
    <property type="protein sequence ID" value="SDE72951.1"/>
    <property type="molecule type" value="Genomic_DNA"/>
</dbReference>
<evidence type="ECO:0000259" key="4">
    <source>
        <dbReference type="Pfam" id="PF24036"/>
    </source>
</evidence>
<keyword evidence="6" id="KW-1185">Reference proteome</keyword>
<evidence type="ECO:0008006" key="7">
    <source>
        <dbReference type="Google" id="ProtNLM"/>
    </source>
</evidence>
<evidence type="ECO:0000313" key="5">
    <source>
        <dbReference type="EMBL" id="SDE72951.1"/>
    </source>
</evidence>
<feature type="compositionally biased region" description="Acidic residues" evidence="1">
    <location>
        <begin position="316"/>
        <end position="327"/>
    </location>
</feature>
<name>A0A1G7FAR0_9EURY</name>
<dbReference type="InterPro" id="IPR055769">
    <property type="entry name" value="DUF7345"/>
</dbReference>
<feature type="region of interest" description="Disordered" evidence="1">
    <location>
        <begin position="290"/>
        <end position="327"/>
    </location>
</feature>
<dbReference type="Pfam" id="PF24036">
    <property type="entry name" value="DUF7345"/>
    <property type="match status" value="1"/>
</dbReference>
<keyword evidence="2" id="KW-1133">Transmembrane helix</keyword>
<dbReference type="RefSeq" id="WP_092686501.1">
    <property type="nucleotide sequence ID" value="NZ_FNBK01000001.1"/>
</dbReference>
<feature type="domain" description="DUF7345" evidence="4">
    <location>
        <begin position="62"/>
        <end position="186"/>
    </location>
</feature>
<dbReference type="InterPro" id="IPR055767">
    <property type="entry name" value="DUF7343"/>
</dbReference>
<evidence type="ECO:0000256" key="1">
    <source>
        <dbReference type="SAM" id="MobiDB-lite"/>
    </source>
</evidence>
<accession>A0A1G7FAR0</accession>
<keyword evidence="2" id="KW-0472">Membrane</keyword>
<dbReference type="STRING" id="660518.SAMN05216218_101103"/>
<dbReference type="Pfam" id="PF24034">
    <property type="entry name" value="DUF7343"/>
    <property type="match status" value="1"/>
</dbReference>
<gene>
    <name evidence="5" type="ORF">SAMN05216218_101103</name>
</gene>
<protein>
    <recommendedName>
        <fullName evidence="7">IclR helix-turn-helix domain-containing protein</fullName>
    </recommendedName>
</protein>
<feature type="transmembrane region" description="Helical" evidence="2">
    <location>
        <begin position="260"/>
        <end position="281"/>
    </location>
</feature>
<evidence type="ECO:0000256" key="2">
    <source>
        <dbReference type="SAM" id="Phobius"/>
    </source>
</evidence>
<organism evidence="5 6">
    <name type="scientific">Halorientalis regularis</name>
    <dbReference type="NCBI Taxonomy" id="660518"/>
    <lineage>
        <taxon>Archaea</taxon>
        <taxon>Methanobacteriati</taxon>
        <taxon>Methanobacteriota</taxon>
        <taxon>Stenosarchaea group</taxon>
        <taxon>Halobacteria</taxon>
        <taxon>Halobacteriales</taxon>
        <taxon>Haloarculaceae</taxon>
        <taxon>Halorientalis</taxon>
    </lineage>
</organism>
<feature type="region of interest" description="Disordered" evidence="1">
    <location>
        <begin position="193"/>
        <end position="251"/>
    </location>
</feature>
<dbReference type="SUPFAM" id="SSF46785">
    <property type="entry name" value="Winged helix' DNA-binding domain"/>
    <property type="match status" value="1"/>
</dbReference>
<feature type="compositionally biased region" description="Low complexity" evidence="1">
    <location>
        <begin position="298"/>
        <end position="315"/>
    </location>
</feature>
<evidence type="ECO:0000259" key="3">
    <source>
        <dbReference type="Pfam" id="PF24034"/>
    </source>
</evidence>
<feature type="domain" description="DUF7343" evidence="3">
    <location>
        <begin position="328"/>
        <end position="388"/>
    </location>
</feature>
<keyword evidence="2" id="KW-0812">Transmembrane</keyword>
<sequence>MSRPLSLALVCLLLAGGVLGQGVVAATPGGSGAAPVDGAGTQPDSGQSLATPQQFESTRFVVTVYANGSARWTFKHFTGGPLNDSERAQFREYAERFRTAETDLWTNFQNSAQGLTAAGSDATGRNMTATKFTRTAGLNPQGNSGVVEMSFLWTNFAQVAGDSVTVGDVFQGEFYVGESQQLVFRAGPDLSLLTDRTAPEPDSTTGGGTPSLSWAGPQSFADDNPQVVFTTGDPSALGNGGGVATTTANPDQVSNDGGGLLPMVLVGVLVVAVGAGAGIAWRTGMFGSTATESDDADGPAAGATAETEPEQQTAAEPEEEPPIPDEEVLTDEDRVLSLLEDNGGRMKQANIVDETGWSKSKVSMLLSDMEDDEHISKLRVGRENIISLKGHEPDAAGSPFDDE</sequence>